<dbReference type="Pfam" id="PF00172">
    <property type="entry name" value="Zn_clus"/>
    <property type="match status" value="1"/>
</dbReference>
<feature type="region of interest" description="Disordered" evidence="5">
    <location>
        <begin position="605"/>
        <end position="636"/>
    </location>
</feature>
<proteinExistence type="predicted"/>
<dbReference type="EMBL" id="KN846989">
    <property type="protein sequence ID" value="KIW92311.1"/>
    <property type="molecule type" value="Genomic_DNA"/>
</dbReference>
<dbReference type="GO" id="GO:0000981">
    <property type="term" value="F:DNA-binding transcription factor activity, RNA polymerase II-specific"/>
    <property type="evidence" value="ECO:0007669"/>
    <property type="project" value="InterPro"/>
</dbReference>
<dbReference type="SUPFAM" id="SSF57701">
    <property type="entry name" value="Zn2/Cys6 DNA-binding domain"/>
    <property type="match status" value="1"/>
</dbReference>
<dbReference type="GO" id="GO:0003677">
    <property type="term" value="F:DNA binding"/>
    <property type="evidence" value="ECO:0007669"/>
    <property type="project" value="UniProtKB-KW"/>
</dbReference>
<keyword evidence="1" id="KW-0805">Transcription regulation</keyword>
<dbReference type="HOGENOM" id="CLU_029127_0_0_1"/>
<dbReference type="PROSITE" id="PS00463">
    <property type="entry name" value="ZN2_CY6_FUNGAL_1"/>
    <property type="match status" value="1"/>
</dbReference>
<dbReference type="InterPro" id="IPR053181">
    <property type="entry name" value="EcdB-like_regulator"/>
</dbReference>
<reference evidence="7" key="1">
    <citation type="submission" date="2015-01" db="EMBL/GenBank/DDBJ databases">
        <title>The Genome Sequence of Cladophialophora bantiana CBS 173.52.</title>
        <authorList>
            <consortium name="The Broad Institute Genomics Platform"/>
            <person name="Cuomo C."/>
            <person name="de Hoog S."/>
            <person name="Gorbushina A."/>
            <person name="Stielow B."/>
            <person name="Teixiera M."/>
            <person name="Abouelleil A."/>
            <person name="Chapman S.B."/>
            <person name="Priest M."/>
            <person name="Young S.K."/>
            <person name="Wortman J."/>
            <person name="Nusbaum C."/>
            <person name="Birren B."/>
        </authorList>
    </citation>
    <scope>NUCLEOTIDE SEQUENCE [LARGE SCALE GENOMIC DNA]</scope>
    <source>
        <strain evidence="7">CBS 173.52</strain>
    </source>
</reference>
<evidence type="ECO:0000256" key="2">
    <source>
        <dbReference type="ARBA" id="ARBA00023125"/>
    </source>
</evidence>
<gene>
    <name evidence="7" type="ORF">Z519_07295</name>
</gene>
<dbReference type="OrthoDB" id="4685598at2759"/>
<accession>A0A0D2EQW1</accession>
<name>A0A0D2EQW1_CLAB1</name>
<dbReference type="PROSITE" id="PS50048">
    <property type="entry name" value="ZN2_CY6_FUNGAL_2"/>
    <property type="match status" value="1"/>
</dbReference>
<dbReference type="Proteomes" id="UP000053789">
    <property type="component" value="Unassembled WGS sequence"/>
</dbReference>
<dbReference type="VEuPathDB" id="FungiDB:Z519_07295"/>
<evidence type="ECO:0000256" key="5">
    <source>
        <dbReference type="SAM" id="MobiDB-lite"/>
    </source>
</evidence>
<sequence>MSPEPVPDRSGRPKRNKTELACDTCRKRKSRCDGRRPSCSHCENMGLECIYRPPLTSLETDASVLARLSQIETRLQALDQGRIDPSLASTPAQEVAVIKTWPRVPDFHHAAAHKMFNYWSRLRINLDIPGLQPLKFLGQVDDNDSGLFSANFESPVPADIPMSVVVKCIESLFASMEELPFVFRHLFLYGGLSNDVCLDVFRRHLEASPGQDVILFFKAQTIEELLIQAVALKHMATVTGDTRLLSEKADLSFRYALQQMWVLQAQQSPRTLPFRFLFVIMLLYLYGRPYHALRILQSLEPLVYGPPPKPQDDPAVKSQYEACLHQYFILESDILSEVDGLPLERLHNLFVATLTQDAAATPPNLFGNEPIAASVDNYQSQELLAHLQLRAYMNTILEHMYQIERAYCRPEDVAGVVTHIARRLDLWYWTLPLNMRFPRHPSSFCLASHNMSHIMDELRFRYYATIFLVNRPVLYHVLYAKYENAVNGSNIDGPVEDPIQDPWVYESCHNCVQNATMIILLHSRRHQAHRNEYFESWCNLQHLVAAYAIILQVQTSAISILLQGYGDPDQLLDLAEVVLEHGLNRPPNIRESLAILRNVRQNFQRTTPRTPSVGNGYATSPVYSATSHQSQPSHQS</sequence>
<dbReference type="PANTHER" id="PTHR47785">
    <property type="entry name" value="ZN(II)2CYS6 TRANSCRIPTION FACTOR (EUROFUNG)-RELATED-RELATED"/>
    <property type="match status" value="1"/>
</dbReference>
<evidence type="ECO:0000256" key="4">
    <source>
        <dbReference type="ARBA" id="ARBA00023242"/>
    </source>
</evidence>
<dbReference type="GO" id="GO:0008270">
    <property type="term" value="F:zinc ion binding"/>
    <property type="evidence" value="ECO:0007669"/>
    <property type="project" value="InterPro"/>
</dbReference>
<keyword evidence="4" id="KW-0539">Nucleus</keyword>
<dbReference type="AlphaFoldDB" id="A0A0D2EQW1"/>
<dbReference type="GeneID" id="27700223"/>
<evidence type="ECO:0000256" key="1">
    <source>
        <dbReference type="ARBA" id="ARBA00023015"/>
    </source>
</evidence>
<dbReference type="Gene3D" id="4.10.240.10">
    <property type="entry name" value="Zn(2)-C6 fungal-type DNA-binding domain"/>
    <property type="match status" value="1"/>
</dbReference>
<keyword evidence="8" id="KW-1185">Reference proteome</keyword>
<dbReference type="CDD" id="cd12148">
    <property type="entry name" value="fungal_TF_MHR"/>
    <property type="match status" value="1"/>
</dbReference>
<organism evidence="7 8">
    <name type="scientific">Cladophialophora bantiana (strain ATCC 10958 / CBS 173.52 / CDC B-1940 / NIH 8579)</name>
    <name type="common">Xylohypha bantiana</name>
    <dbReference type="NCBI Taxonomy" id="1442370"/>
    <lineage>
        <taxon>Eukaryota</taxon>
        <taxon>Fungi</taxon>
        <taxon>Dikarya</taxon>
        <taxon>Ascomycota</taxon>
        <taxon>Pezizomycotina</taxon>
        <taxon>Eurotiomycetes</taxon>
        <taxon>Chaetothyriomycetidae</taxon>
        <taxon>Chaetothyriales</taxon>
        <taxon>Herpotrichiellaceae</taxon>
        <taxon>Cladophialophora</taxon>
    </lineage>
</organism>
<dbReference type="SMART" id="SM00066">
    <property type="entry name" value="GAL4"/>
    <property type="match status" value="1"/>
</dbReference>
<evidence type="ECO:0000256" key="3">
    <source>
        <dbReference type="ARBA" id="ARBA00023163"/>
    </source>
</evidence>
<evidence type="ECO:0000313" key="7">
    <source>
        <dbReference type="EMBL" id="KIW92311.1"/>
    </source>
</evidence>
<keyword evidence="3" id="KW-0804">Transcription</keyword>
<feature type="domain" description="Zn(2)-C6 fungal-type" evidence="6">
    <location>
        <begin position="21"/>
        <end position="51"/>
    </location>
</feature>
<dbReference type="RefSeq" id="XP_016618980.1">
    <property type="nucleotide sequence ID" value="XM_016765030.1"/>
</dbReference>
<dbReference type="CDD" id="cd00067">
    <property type="entry name" value="GAL4"/>
    <property type="match status" value="1"/>
</dbReference>
<evidence type="ECO:0000259" key="6">
    <source>
        <dbReference type="PROSITE" id="PS50048"/>
    </source>
</evidence>
<dbReference type="InterPro" id="IPR001138">
    <property type="entry name" value="Zn2Cys6_DnaBD"/>
</dbReference>
<protein>
    <recommendedName>
        <fullName evidence="6">Zn(2)-C6 fungal-type domain-containing protein</fullName>
    </recommendedName>
</protein>
<evidence type="ECO:0000313" key="8">
    <source>
        <dbReference type="Proteomes" id="UP000053789"/>
    </source>
</evidence>
<dbReference type="InterPro" id="IPR036864">
    <property type="entry name" value="Zn2-C6_fun-type_DNA-bd_sf"/>
</dbReference>
<keyword evidence="2" id="KW-0238">DNA-binding</keyword>